<keyword evidence="2" id="KW-1185">Reference proteome</keyword>
<evidence type="ECO:0000313" key="1">
    <source>
        <dbReference type="EMBL" id="GGD40013.1"/>
    </source>
</evidence>
<sequence>MKIIKMAMKRIIIALKYGYLLTLPAEQDYTVNHKISYAPIQVPLAIPYRATSHGGPGYEWE</sequence>
<proteinExistence type="predicted"/>
<protein>
    <submittedName>
        <fullName evidence="1">Uncharacterized protein</fullName>
    </submittedName>
</protein>
<dbReference type="Proteomes" id="UP000625780">
    <property type="component" value="Unassembled WGS sequence"/>
</dbReference>
<dbReference type="EMBL" id="BMFH01000001">
    <property type="protein sequence ID" value="GGD40013.1"/>
    <property type="molecule type" value="Genomic_DNA"/>
</dbReference>
<evidence type="ECO:0000313" key="2">
    <source>
        <dbReference type="Proteomes" id="UP000625780"/>
    </source>
</evidence>
<gene>
    <name evidence="1" type="ORF">GCM10011361_03880</name>
</gene>
<organism evidence="1 2">
    <name type="scientific">Muriicola marianensis</name>
    <dbReference type="NCBI Taxonomy" id="1324801"/>
    <lineage>
        <taxon>Bacteria</taxon>
        <taxon>Pseudomonadati</taxon>
        <taxon>Bacteroidota</taxon>
        <taxon>Flavobacteriia</taxon>
        <taxon>Flavobacteriales</taxon>
        <taxon>Flavobacteriaceae</taxon>
        <taxon>Muriicola</taxon>
    </lineage>
</organism>
<reference evidence="2" key="1">
    <citation type="journal article" date="2019" name="Int. J. Syst. Evol. Microbiol.">
        <title>The Global Catalogue of Microorganisms (GCM) 10K type strain sequencing project: providing services to taxonomists for standard genome sequencing and annotation.</title>
        <authorList>
            <consortium name="The Broad Institute Genomics Platform"/>
            <consortium name="The Broad Institute Genome Sequencing Center for Infectious Disease"/>
            <person name="Wu L."/>
            <person name="Ma J."/>
        </authorList>
    </citation>
    <scope>NUCLEOTIDE SEQUENCE [LARGE SCALE GENOMIC DNA]</scope>
    <source>
        <strain evidence="2">CGMCC 1.12606</strain>
    </source>
</reference>
<name>A0ABQ1QQR8_9FLAO</name>
<comment type="caution">
    <text evidence="1">The sequence shown here is derived from an EMBL/GenBank/DDBJ whole genome shotgun (WGS) entry which is preliminary data.</text>
</comment>
<accession>A0ABQ1QQR8</accession>